<feature type="compositionally biased region" description="Basic and acidic residues" evidence="14">
    <location>
        <begin position="134"/>
        <end position="143"/>
    </location>
</feature>
<reference evidence="15" key="1">
    <citation type="submission" date="2016-05" db="EMBL/GenBank/DDBJ databases">
        <authorList>
            <person name="Lavstsen T."/>
            <person name="Jespersen J.S."/>
        </authorList>
    </citation>
    <scope>NUCLEOTIDE SEQUENCE</scope>
    <source>
        <tissue evidence="15">Brain</tissue>
    </source>
</reference>
<protein>
    <recommendedName>
        <fullName evidence="11">Trafficking protein particle complex subunit 12</fullName>
    </recommendedName>
    <alternativeName>
        <fullName evidence="12">Tetratricopeptide repeat protein 15</fullName>
    </alternativeName>
</protein>
<feature type="region of interest" description="Disordered" evidence="14">
    <location>
        <begin position="87"/>
        <end position="143"/>
    </location>
</feature>
<gene>
    <name evidence="15" type="primary">TRAPPC12</name>
</gene>
<evidence type="ECO:0000256" key="3">
    <source>
        <dbReference type="ARBA" id="ARBA00022448"/>
    </source>
</evidence>
<dbReference type="Gene3D" id="1.25.40.10">
    <property type="entry name" value="Tetratricopeptide repeat domain"/>
    <property type="match status" value="1"/>
</dbReference>
<feature type="repeat" description="TPR" evidence="13">
    <location>
        <begin position="630"/>
        <end position="663"/>
    </location>
</feature>
<dbReference type="PANTHER" id="PTHR21581:SF6">
    <property type="entry name" value="TRAFFICKING PROTEIN PARTICLE COMPLEX SUBUNIT 12"/>
    <property type="match status" value="1"/>
</dbReference>
<proteinExistence type="predicted"/>
<dbReference type="GO" id="GO:0030008">
    <property type="term" value="C:TRAPP complex"/>
    <property type="evidence" value="ECO:0007669"/>
    <property type="project" value="TreeGrafter"/>
</dbReference>
<feature type="region of interest" description="Disordered" evidence="14">
    <location>
        <begin position="286"/>
        <end position="359"/>
    </location>
</feature>
<dbReference type="GO" id="GO:0005794">
    <property type="term" value="C:Golgi apparatus"/>
    <property type="evidence" value="ECO:0007669"/>
    <property type="project" value="TreeGrafter"/>
</dbReference>
<keyword evidence="4" id="KW-0597">Phosphoprotein</keyword>
<evidence type="ECO:0000256" key="10">
    <source>
        <dbReference type="ARBA" id="ARBA00066258"/>
    </source>
</evidence>
<keyword evidence="5" id="KW-0677">Repeat</keyword>
<dbReference type="GO" id="GO:0005793">
    <property type="term" value="C:endoplasmic reticulum-Golgi intermediate compartment"/>
    <property type="evidence" value="ECO:0007669"/>
    <property type="project" value="UniProtKB-SubCell"/>
</dbReference>
<dbReference type="GO" id="GO:0016192">
    <property type="term" value="P:vesicle-mediated transport"/>
    <property type="evidence" value="ECO:0007669"/>
    <property type="project" value="UniProtKB-KW"/>
</dbReference>
<dbReference type="FunFam" id="1.25.40.10:FF:000170">
    <property type="entry name" value="Trafficking protein particle complex subunit 12"/>
    <property type="match status" value="1"/>
</dbReference>
<evidence type="ECO:0000256" key="2">
    <source>
        <dbReference type="ARBA" id="ARBA00004399"/>
    </source>
</evidence>
<comment type="function">
    <text evidence="9">Component of the TRAPP complex, which is involved in endoplasmic reticulum to Golgi apparatus trafficking at a very early stage. Also plays a role in chromosome congression, kinetochore assembly and stability and controls the recruitment of CENPE to the kinetochores.</text>
</comment>
<feature type="compositionally biased region" description="Polar residues" evidence="14">
    <location>
        <begin position="336"/>
        <end position="359"/>
    </location>
</feature>
<dbReference type="AlphaFoldDB" id="A0A1A8ETS8"/>
<dbReference type="InterPro" id="IPR019734">
    <property type="entry name" value="TPR_rpt"/>
</dbReference>
<evidence type="ECO:0000256" key="4">
    <source>
        <dbReference type="ARBA" id="ARBA00022553"/>
    </source>
</evidence>
<evidence type="ECO:0000256" key="13">
    <source>
        <dbReference type="PROSITE-ProRule" id="PRU00339"/>
    </source>
</evidence>
<evidence type="ECO:0000256" key="7">
    <source>
        <dbReference type="ARBA" id="ARBA00022892"/>
    </source>
</evidence>
<evidence type="ECO:0000256" key="12">
    <source>
        <dbReference type="ARBA" id="ARBA00081147"/>
    </source>
</evidence>
<comment type="subunit">
    <text evidence="10">Component of the multisubunit TRAPP (transport protein particle) complex, which includes at least TRAPPC2, TRAPPC2L, TRAPPC3, TRAPPC3L, TRAPPC4, TRAPPC5, TRAPPC8, TRAPPC9, TRAPPC10, TRAPPC11 and TRAPPC12. Interacts with CENPE.</text>
</comment>
<dbReference type="EMBL" id="HAEB01004023">
    <property type="protein sequence ID" value="SBQ50550.1"/>
    <property type="molecule type" value="Transcribed_RNA"/>
</dbReference>
<evidence type="ECO:0000256" key="9">
    <source>
        <dbReference type="ARBA" id="ARBA00058339"/>
    </source>
</evidence>
<keyword evidence="3" id="KW-0813">Transport</keyword>
<evidence type="ECO:0000256" key="14">
    <source>
        <dbReference type="SAM" id="MobiDB-lite"/>
    </source>
</evidence>
<feature type="region of interest" description="Disordered" evidence="14">
    <location>
        <begin position="20"/>
        <end position="41"/>
    </location>
</feature>
<feature type="compositionally biased region" description="Polar residues" evidence="14">
    <location>
        <begin position="23"/>
        <end position="38"/>
    </location>
</feature>
<feature type="repeat" description="TPR" evidence="13">
    <location>
        <begin position="706"/>
        <end position="739"/>
    </location>
</feature>
<dbReference type="SUPFAM" id="SSF48452">
    <property type="entry name" value="TPR-like"/>
    <property type="match status" value="1"/>
</dbReference>
<evidence type="ECO:0000256" key="6">
    <source>
        <dbReference type="ARBA" id="ARBA00022803"/>
    </source>
</evidence>
<dbReference type="PANTHER" id="PTHR21581">
    <property type="entry name" value="D-ALANYL-D-ALANINE CARBOXYPEPTIDASE"/>
    <property type="match status" value="1"/>
</dbReference>
<evidence type="ECO:0000256" key="5">
    <source>
        <dbReference type="ARBA" id="ARBA00022737"/>
    </source>
</evidence>
<comment type="subcellular location">
    <subcellularLocation>
        <location evidence="2">Endoplasmic reticulum-Golgi intermediate compartment</location>
    </subcellularLocation>
    <subcellularLocation>
        <location evidence="1">Nucleus</location>
    </subcellularLocation>
</comment>
<name>A0A1A8ETS8_9TELE</name>
<dbReference type="PROSITE" id="PS50005">
    <property type="entry name" value="TPR"/>
    <property type="match status" value="2"/>
</dbReference>
<dbReference type="GO" id="GO:0005634">
    <property type="term" value="C:nucleus"/>
    <property type="evidence" value="ECO:0007669"/>
    <property type="project" value="UniProtKB-SubCell"/>
</dbReference>
<evidence type="ECO:0000256" key="8">
    <source>
        <dbReference type="ARBA" id="ARBA00023242"/>
    </source>
</evidence>
<reference evidence="15" key="2">
    <citation type="submission" date="2016-06" db="EMBL/GenBank/DDBJ databases">
        <title>The genome of a short-lived fish provides insights into sex chromosome evolution and the genetic control of aging.</title>
        <authorList>
            <person name="Reichwald K."/>
            <person name="Felder M."/>
            <person name="Petzold A."/>
            <person name="Koch P."/>
            <person name="Groth M."/>
            <person name="Platzer M."/>
        </authorList>
    </citation>
    <scope>NUCLEOTIDE SEQUENCE</scope>
    <source>
        <tissue evidence="15">Brain</tissue>
    </source>
</reference>
<accession>A0A1A8ETS8</accession>
<dbReference type="SMART" id="SM00028">
    <property type="entry name" value="TPR"/>
    <property type="match status" value="4"/>
</dbReference>
<keyword evidence="8" id="KW-0539">Nucleus</keyword>
<organism evidence="15">
    <name type="scientific">Nothobranchius korthausae</name>
    <dbReference type="NCBI Taxonomy" id="1143690"/>
    <lineage>
        <taxon>Eukaryota</taxon>
        <taxon>Metazoa</taxon>
        <taxon>Chordata</taxon>
        <taxon>Craniata</taxon>
        <taxon>Vertebrata</taxon>
        <taxon>Euteleostomi</taxon>
        <taxon>Actinopterygii</taxon>
        <taxon>Neopterygii</taxon>
        <taxon>Teleostei</taxon>
        <taxon>Neoteleostei</taxon>
        <taxon>Acanthomorphata</taxon>
        <taxon>Ovalentaria</taxon>
        <taxon>Atherinomorphae</taxon>
        <taxon>Cyprinodontiformes</taxon>
        <taxon>Nothobranchiidae</taxon>
        <taxon>Nothobranchius</taxon>
    </lineage>
</organism>
<feature type="region of interest" description="Disordered" evidence="14">
    <location>
        <begin position="159"/>
        <end position="215"/>
    </location>
</feature>
<evidence type="ECO:0000313" key="15">
    <source>
        <dbReference type="EMBL" id="SBQ50550.1"/>
    </source>
</evidence>
<sequence>MDPGEGNAQRPITLGITVEDFSNEASVPETDTTNTIQTPPKDDILLQQDSIDLGAVEFATPQEDSSATLSESLMDRLNDQMMESVMISDSPNNSEEDDVGPIDSFLDGGLEENGSSGNKKEESEIGQNTTEIKVPVDQKEQECTKDDIKEEIDIEEQIQIVVSPQSEARSPIVIKSEEPEDQSTKGTSPKDEPVPVCTIFSQGTQPKSLAPDGFQPTLIKSPSFTMGSGGGSDEAMTPSKMTAPLVCQPSPSLSKFFTDNGQANPASDFFDSFTAPSSFISVSNPNADVSPASTPAPLSFTPEHQRSSTSSSISTPGGLLDSGAPTPVSVFGPTVTEPTTKPQSPISQTVPSLNLASSTPQAQPFNQLQAVFSGTDDPFATALSLSEVDRRHDAWLPCEETRKMLISVATQPYGPAYVDTNRLTMPGLKFDNLQGDAVKDLMVRFLGEQAAMKRQVLTASSVEQSFVGLKQLVSSKNWRAAVDLTGRLLTAHGQGYGKAGQPTSHTSDSLQLWFVRLALLTKLNLFQNAELEFEPFGNLDHPDLYYEYYPGVYPGRRGSMVPFSMRLLHAELPQYLAKPQEALDRLHNLKTVCLAILENLEKGSAEDGSMITLSQENRQASLKLWRSRLSRVMYSMANCLLLMKDYILAVETYHSIIQYEPQQRVQLLSGIGRIFLQVGDVMMAERYFQDVEKSCQMNARDPTHTTCVLMNRAFVYLSQNSYAEAHASFLDVLKIDPRHPVANNNAAVCLLYLGRLKESLGQLEGLVQQDPALYLHESVLFNLTTMYELESSRSTQKKQALLEAVACREGDSFNTQCLKLIKRSCVCSADPKAAAEKKNRGAETNFSLMSAYMCKDSSFTGSEPRIFSRAASEHCRGLWDGPKSLQRESGGGTRRRTGASVVLHLAAASCSTQEVMMDKT</sequence>
<keyword evidence="7" id="KW-0931">ER-Golgi transport</keyword>
<dbReference type="InterPro" id="IPR011990">
    <property type="entry name" value="TPR-like_helical_dom_sf"/>
</dbReference>
<evidence type="ECO:0000256" key="11">
    <source>
        <dbReference type="ARBA" id="ARBA00074587"/>
    </source>
</evidence>
<evidence type="ECO:0000256" key="1">
    <source>
        <dbReference type="ARBA" id="ARBA00004123"/>
    </source>
</evidence>
<keyword evidence="6 13" id="KW-0802">TPR repeat</keyword>